<dbReference type="GO" id="GO:0006099">
    <property type="term" value="P:tricarboxylic acid cycle"/>
    <property type="evidence" value="ECO:0007669"/>
    <property type="project" value="TreeGrafter"/>
</dbReference>
<name>A0AAD5QKT1_PARTN</name>
<evidence type="ECO:0000256" key="4">
    <source>
        <dbReference type="HAMAP-Rule" id="MF_03057"/>
    </source>
</evidence>
<dbReference type="EMBL" id="JAHQIW010001423">
    <property type="protein sequence ID" value="KAJ1352465.1"/>
    <property type="molecule type" value="Genomic_DNA"/>
</dbReference>
<dbReference type="GO" id="GO:0006121">
    <property type="term" value="P:mitochondrial electron transport, succinate to ubiquinone"/>
    <property type="evidence" value="ECO:0007669"/>
    <property type="project" value="UniProtKB-UniRule"/>
</dbReference>
<comment type="caution">
    <text evidence="5">The sequence shown here is derived from an EMBL/GenBank/DDBJ whole genome shotgun (WGS) entry which is preliminary data.</text>
</comment>
<organism evidence="5 6">
    <name type="scientific">Parelaphostrongylus tenuis</name>
    <name type="common">Meningeal worm</name>
    <dbReference type="NCBI Taxonomy" id="148309"/>
    <lineage>
        <taxon>Eukaryota</taxon>
        <taxon>Metazoa</taxon>
        <taxon>Ecdysozoa</taxon>
        <taxon>Nematoda</taxon>
        <taxon>Chromadorea</taxon>
        <taxon>Rhabditida</taxon>
        <taxon>Rhabditina</taxon>
        <taxon>Rhabditomorpha</taxon>
        <taxon>Strongyloidea</taxon>
        <taxon>Metastrongylidae</taxon>
        <taxon>Parelaphostrongylus</taxon>
    </lineage>
</organism>
<dbReference type="InterPro" id="IPR005631">
    <property type="entry name" value="SDH"/>
</dbReference>
<evidence type="ECO:0000256" key="1">
    <source>
        <dbReference type="ARBA" id="ARBA00004305"/>
    </source>
</evidence>
<keyword evidence="3 4" id="KW-0143">Chaperone</keyword>
<accession>A0AAD5QKT1</accession>
<keyword evidence="2 4" id="KW-0496">Mitochondrion</keyword>
<comment type="subcellular location">
    <subcellularLocation>
        <location evidence="1 4">Mitochondrion matrix</location>
    </subcellularLocation>
</comment>
<comment type="subunit">
    <text evidence="4">Interacts with the flavoprotein subunit within the SDH catalytic dimer.</text>
</comment>
<dbReference type="PANTHER" id="PTHR12469:SF2">
    <property type="entry name" value="SUCCINATE DEHYDROGENASE ASSEMBLY FACTOR 2, MITOCHONDRIAL"/>
    <property type="match status" value="1"/>
</dbReference>
<dbReference type="PANTHER" id="PTHR12469">
    <property type="entry name" value="PROTEIN EMI5 HOMOLOG, MITOCHONDRIAL"/>
    <property type="match status" value="1"/>
</dbReference>
<keyword evidence="6" id="KW-1185">Reference proteome</keyword>
<proteinExistence type="inferred from homology"/>
<dbReference type="InterPro" id="IPR036714">
    <property type="entry name" value="SDH_sf"/>
</dbReference>
<evidence type="ECO:0000256" key="3">
    <source>
        <dbReference type="ARBA" id="ARBA00023186"/>
    </source>
</evidence>
<dbReference type="FunFam" id="1.10.150.250:FF:000002">
    <property type="entry name" value="Succinate dehydrogenase assembly factor 2, mitochondrial"/>
    <property type="match status" value="1"/>
</dbReference>
<dbReference type="HAMAP" id="MF_03057">
    <property type="entry name" value="SDHAF2"/>
    <property type="match status" value="1"/>
</dbReference>
<dbReference type="AlphaFoldDB" id="A0AAD5QKT1"/>
<evidence type="ECO:0000256" key="2">
    <source>
        <dbReference type="ARBA" id="ARBA00023128"/>
    </source>
</evidence>
<comment type="similarity">
    <text evidence="4">Belongs to the SDHAF2 family.</text>
</comment>
<evidence type="ECO:0000313" key="5">
    <source>
        <dbReference type="EMBL" id="KAJ1352465.1"/>
    </source>
</evidence>
<sequence>MMNCFSASRALCLRCSWSRPLVSRACFSIPATSKAATDEQLNVMRSRLLYQSKKRGILENDIILGEFAEKYLPTMEREDLTSYDKLINGEHMEWDLYYFISGNKEPPKDVANLTVFKMIKKFVDEREFSGRIPGK</sequence>
<dbReference type="SUPFAM" id="SSF109910">
    <property type="entry name" value="YgfY-like"/>
    <property type="match status" value="1"/>
</dbReference>
<reference evidence="5" key="1">
    <citation type="submission" date="2021-06" db="EMBL/GenBank/DDBJ databases">
        <title>Parelaphostrongylus tenuis whole genome reference sequence.</title>
        <authorList>
            <person name="Garwood T.J."/>
            <person name="Larsen P.A."/>
            <person name="Fountain-Jones N.M."/>
            <person name="Garbe J.R."/>
            <person name="Macchietto M.G."/>
            <person name="Kania S.A."/>
            <person name="Gerhold R.W."/>
            <person name="Richards J.E."/>
            <person name="Wolf T.M."/>
        </authorList>
    </citation>
    <scope>NUCLEOTIDE SEQUENCE</scope>
    <source>
        <strain evidence="5">MNPRO001-30</strain>
        <tissue evidence="5">Meninges</tissue>
    </source>
</reference>
<dbReference type="Proteomes" id="UP001196413">
    <property type="component" value="Unassembled WGS sequence"/>
</dbReference>
<gene>
    <name evidence="5" type="ORF">KIN20_008798</name>
</gene>
<evidence type="ECO:0000313" key="6">
    <source>
        <dbReference type="Proteomes" id="UP001196413"/>
    </source>
</evidence>
<comment type="function">
    <text evidence="4">Plays an essential role in the assembly of succinate dehydrogenase (SDH), an enzyme complex (also referred to as respiratory complex II) that is a component of both the tricarboxylic acid (TCA) cycle and the mitochondrial electron transport chain, and which couples the oxidation of succinate to fumarate with the reduction of ubiquinone (coenzyme Q) to ubiquinol. Required for flavinylation (covalent attachment of FAD) of the flavoprotein subunit of the SDH catalytic dimer.</text>
</comment>
<dbReference type="Pfam" id="PF03937">
    <property type="entry name" value="Sdh5"/>
    <property type="match status" value="1"/>
</dbReference>
<dbReference type="InterPro" id="IPR028882">
    <property type="entry name" value="SDHAF2"/>
</dbReference>
<protein>
    <recommendedName>
        <fullName evidence="4">Succinate dehydrogenase assembly factor 2, mitochondrial</fullName>
        <shortName evidence="4">SDH assembly factor 2</shortName>
        <shortName evidence="4">SDHAF2</shortName>
    </recommendedName>
</protein>
<dbReference type="GO" id="GO:0005759">
    <property type="term" value="C:mitochondrial matrix"/>
    <property type="evidence" value="ECO:0007669"/>
    <property type="project" value="UniProtKB-SubCell"/>
</dbReference>
<dbReference type="Gene3D" id="1.10.150.250">
    <property type="entry name" value="Flavinator of succinate dehydrogenase"/>
    <property type="match status" value="1"/>
</dbReference>
<dbReference type="GO" id="GO:0034553">
    <property type="term" value="P:mitochondrial respiratory chain complex II assembly"/>
    <property type="evidence" value="ECO:0007669"/>
    <property type="project" value="TreeGrafter"/>
</dbReference>